<comment type="subcellular location">
    <subcellularLocation>
        <location evidence="1">Cell membrane</location>
        <topology evidence="1">Multi-pass membrane protein</topology>
    </subcellularLocation>
</comment>
<dbReference type="Gene3D" id="1.20.1250.20">
    <property type="entry name" value="MFS general substrate transporter like domains"/>
    <property type="match status" value="1"/>
</dbReference>
<dbReference type="NCBIfam" id="TIGR00711">
    <property type="entry name" value="efflux_EmrB"/>
    <property type="match status" value="1"/>
</dbReference>
<keyword evidence="6 7" id="KW-0472">Membrane</keyword>
<dbReference type="PRINTS" id="PR01035">
    <property type="entry name" value="TCRTETA"/>
</dbReference>
<protein>
    <submittedName>
        <fullName evidence="9">MDR family MFS transporter</fullName>
    </submittedName>
</protein>
<name>A0ABW0HMU8_9BACL</name>
<keyword evidence="3" id="KW-1003">Cell membrane</keyword>
<evidence type="ECO:0000256" key="4">
    <source>
        <dbReference type="ARBA" id="ARBA00022692"/>
    </source>
</evidence>
<feature type="transmembrane region" description="Helical" evidence="7">
    <location>
        <begin position="102"/>
        <end position="124"/>
    </location>
</feature>
<dbReference type="InterPro" id="IPR004638">
    <property type="entry name" value="EmrB-like"/>
</dbReference>
<feature type="transmembrane region" description="Helical" evidence="7">
    <location>
        <begin position="331"/>
        <end position="350"/>
    </location>
</feature>
<sequence>MSNIRTTKIGWVIAALLLGILMAAMDNTIVATAMGTIVSDLGGFDRFVWVTSAYMVAMMAGTPIFGKLSDMYGRKIFFVSGLALFIVGSILCGMAQDIVQLSIFRAIQGIGGGAIMPIAFTIIFDIFPPEKRGKVGGLFGAVFGVSSIFGPLLGAFLTETLDWRWVFYINLPLGILSLIFIALSYHESKKYVKQKIDWGGALTLVASIVSLLFALELGGNEYAWDSGVILGLFAAFLLLLIVFIRVETKASEPIISFSMFKNRLFATSNAAALFIGVTFISATVYIPIFVQGVLGGSATNSGNILTPMMLGSVVGSQLGGFLTTRTSYRNIMMGASLFFVAGICLLGMLTPDTSRTMLVLDMILTGFGVGFSFSVLSMAAVHSFDMRQRGAATSSNRFMISLGTTLGITAFGIIQRNLFTSKMVDSGVKGPAMSGGAGAGANSFLTPEGREHIPHDVLDAMVRALSSSISHTFVWALIPAVLAAGAIFLMSKERLAIPPKGNIQPSGRQAEGRG</sequence>
<dbReference type="Gene3D" id="1.20.1720.10">
    <property type="entry name" value="Multidrug resistance protein D"/>
    <property type="match status" value="1"/>
</dbReference>
<feature type="transmembrane region" description="Helical" evidence="7">
    <location>
        <begin position="302"/>
        <end position="324"/>
    </location>
</feature>
<dbReference type="CDD" id="cd17502">
    <property type="entry name" value="MFS_Azr1_MDR_like"/>
    <property type="match status" value="1"/>
</dbReference>
<dbReference type="SUPFAM" id="SSF103473">
    <property type="entry name" value="MFS general substrate transporter"/>
    <property type="match status" value="1"/>
</dbReference>
<feature type="transmembrane region" description="Helical" evidence="7">
    <location>
        <begin position="196"/>
        <end position="215"/>
    </location>
</feature>
<organism evidence="9 10">
    <name type="scientific">Cohnella soli</name>
    <dbReference type="NCBI Taxonomy" id="425005"/>
    <lineage>
        <taxon>Bacteria</taxon>
        <taxon>Bacillati</taxon>
        <taxon>Bacillota</taxon>
        <taxon>Bacilli</taxon>
        <taxon>Bacillales</taxon>
        <taxon>Paenibacillaceae</taxon>
        <taxon>Cohnella</taxon>
    </lineage>
</organism>
<feature type="transmembrane region" description="Helical" evidence="7">
    <location>
        <begin position="472"/>
        <end position="490"/>
    </location>
</feature>
<dbReference type="EMBL" id="JBHSMI010000002">
    <property type="protein sequence ID" value="MFC5401357.1"/>
    <property type="molecule type" value="Genomic_DNA"/>
</dbReference>
<dbReference type="InterPro" id="IPR011701">
    <property type="entry name" value="MFS"/>
</dbReference>
<feature type="transmembrane region" description="Helical" evidence="7">
    <location>
        <begin position="362"/>
        <end position="384"/>
    </location>
</feature>
<evidence type="ECO:0000259" key="8">
    <source>
        <dbReference type="PROSITE" id="PS50850"/>
    </source>
</evidence>
<dbReference type="InterPro" id="IPR020846">
    <property type="entry name" value="MFS_dom"/>
</dbReference>
<gene>
    <name evidence="9" type="ORF">ACFPOF_01300</name>
</gene>
<feature type="transmembrane region" description="Helical" evidence="7">
    <location>
        <begin position="163"/>
        <end position="184"/>
    </location>
</feature>
<dbReference type="InterPro" id="IPR001958">
    <property type="entry name" value="Tet-R_TetA/multi-R_MdtG-like"/>
</dbReference>
<evidence type="ECO:0000256" key="2">
    <source>
        <dbReference type="ARBA" id="ARBA00022448"/>
    </source>
</evidence>
<feature type="transmembrane region" description="Helical" evidence="7">
    <location>
        <begin position="227"/>
        <end position="244"/>
    </location>
</feature>
<comment type="caution">
    <text evidence="9">The sequence shown here is derived from an EMBL/GenBank/DDBJ whole genome shotgun (WGS) entry which is preliminary data.</text>
</comment>
<reference evidence="10" key="1">
    <citation type="journal article" date="2019" name="Int. J. Syst. Evol. Microbiol.">
        <title>The Global Catalogue of Microorganisms (GCM) 10K type strain sequencing project: providing services to taxonomists for standard genome sequencing and annotation.</title>
        <authorList>
            <consortium name="The Broad Institute Genomics Platform"/>
            <consortium name="The Broad Institute Genome Sequencing Center for Infectious Disease"/>
            <person name="Wu L."/>
            <person name="Ma J."/>
        </authorList>
    </citation>
    <scope>NUCLEOTIDE SEQUENCE [LARGE SCALE GENOMIC DNA]</scope>
    <source>
        <strain evidence="10">CGMCC 1.18575</strain>
    </source>
</reference>
<dbReference type="PROSITE" id="PS50850">
    <property type="entry name" value="MFS"/>
    <property type="match status" value="1"/>
</dbReference>
<feature type="transmembrane region" description="Helical" evidence="7">
    <location>
        <begin position="396"/>
        <end position="414"/>
    </location>
</feature>
<feature type="domain" description="Major facilitator superfamily (MFS) profile" evidence="8">
    <location>
        <begin position="12"/>
        <end position="495"/>
    </location>
</feature>
<keyword evidence="4 7" id="KW-0812">Transmembrane</keyword>
<evidence type="ECO:0000313" key="9">
    <source>
        <dbReference type="EMBL" id="MFC5401357.1"/>
    </source>
</evidence>
<dbReference type="InterPro" id="IPR036259">
    <property type="entry name" value="MFS_trans_sf"/>
</dbReference>
<dbReference type="Pfam" id="PF07690">
    <property type="entry name" value="MFS_1"/>
    <property type="match status" value="1"/>
</dbReference>
<evidence type="ECO:0000256" key="1">
    <source>
        <dbReference type="ARBA" id="ARBA00004651"/>
    </source>
</evidence>
<feature type="transmembrane region" description="Helical" evidence="7">
    <location>
        <begin position="47"/>
        <end position="65"/>
    </location>
</feature>
<dbReference type="PANTHER" id="PTHR23501">
    <property type="entry name" value="MAJOR FACILITATOR SUPERFAMILY"/>
    <property type="match status" value="1"/>
</dbReference>
<feature type="transmembrane region" description="Helical" evidence="7">
    <location>
        <begin position="77"/>
        <end position="96"/>
    </location>
</feature>
<feature type="transmembrane region" description="Helical" evidence="7">
    <location>
        <begin position="264"/>
        <end position="290"/>
    </location>
</feature>
<accession>A0ABW0HMU8</accession>
<evidence type="ECO:0000256" key="3">
    <source>
        <dbReference type="ARBA" id="ARBA00022475"/>
    </source>
</evidence>
<keyword evidence="5 7" id="KW-1133">Transmembrane helix</keyword>
<proteinExistence type="predicted"/>
<evidence type="ECO:0000256" key="7">
    <source>
        <dbReference type="SAM" id="Phobius"/>
    </source>
</evidence>
<evidence type="ECO:0000313" key="10">
    <source>
        <dbReference type="Proteomes" id="UP001596113"/>
    </source>
</evidence>
<dbReference type="RefSeq" id="WP_378128836.1">
    <property type="nucleotide sequence ID" value="NZ_JBHSMI010000002.1"/>
</dbReference>
<keyword evidence="2" id="KW-0813">Transport</keyword>
<dbReference type="PANTHER" id="PTHR23501:SF170">
    <property type="entry name" value="MULTIDRUG RESISTANCE PROTEIN 3"/>
    <property type="match status" value="1"/>
</dbReference>
<evidence type="ECO:0000256" key="5">
    <source>
        <dbReference type="ARBA" id="ARBA00022989"/>
    </source>
</evidence>
<feature type="transmembrane region" description="Helical" evidence="7">
    <location>
        <begin position="136"/>
        <end position="157"/>
    </location>
</feature>
<dbReference type="Proteomes" id="UP001596113">
    <property type="component" value="Unassembled WGS sequence"/>
</dbReference>
<keyword evidence="10" id="KW-1185">Reference proteome</keyword>
<evidence type="ECO:0000256" key="6">
    <source>
        <dbReference type="ARBA" id="ARBA00023136"/>
    </source>
</evidence>